<evidence type="ECO:0000256" key="1">
    <source>
        <dbReference type="SAM" id="Phobius"/>
    </source>
</evidence>
<dbReference type="AlphaFoldDB" id="A0A6A6AC59"/>
<evidence type="ECO:0000313" key="3">
    <source>
        <dbReference type="EMBL" id="KAF2128488.1"/>
    </source>
</evidence>
<accession>A0A6A6AC59</accession>
<feature type="signal peptide" evidence="2">
    <location>
        <begin position="1"/>
        <end position="16"/>
    </location>
</feature>
<keyword evidence="1" id="KW-0472">Membrane</keyword>
<feature type="chain" id="PRO_5025549480" description="Secreted protein" evidence="2">
    <location>
        <begin position="17"/>
        <end position="65"/>
    </location>
</feature>
<feature type="transmembrane region" description="Helical" evidence="1">
    <location>
        <begin position="40"/>
        <end position="64"/>
    </location>
</feature>
<dbReference type="GeneID" id="54411126"/>
<dbReference type="RefSeq" id="XP_033522877.1">
    <property type="nucleotide sequence ID" value="XM_033670694.1"/>
</dbReference>
<evidence type="ECO:0008006" key="5">
    <source>
        <dbReference type="Google" id="ProtNLM"/>
    </source>
</evidence>
<sequence>MQMRLFVASWLVVVSAFETDYFSVFSRTNQHLQSDSRLATPRIVVVFILLIRLNKLLYVPLIGYL</sequence>
<reference evidence="3" key="1">
    <citation type="journal article" date="2020" name="Stud. Mycol.">
        <title>101 Dothideomycetes genomes: a test case for predicting lifestyles and emergence of pathogens.</title>
        <authorList>
            <person name="Haridas S."/>
            <person name="Albert R."/>
            <person name="Binder M."/>
            <person name="Bloem J."/>
            <person name="Labutti K."/>
            <person name="Salamov A."/>
            <person name="Andreopoulos B."/>
            <person name="Baker S."/>
            <person name="Barry K."/>
            <person name="Bills G."/>
            <person name="Bluhm B."/>
            <person name="Cannon C."/>
            <person name="Castanera R."/>
            <person name="Culley D."/>
            <person name="Daum C."/>
            <person name="Ezra D."/>
            <person name="Gonzalez J."/>
            <person name="Henrissat B."/>
            <person name="Kuo A."/>
            <person name="Liang C."/>
            <person name="Lipzen A."/>
            <person name="Lutzoni F."/>
            <person name="Magnuson J."/>
            <person name="Mondo S."/>
            <person name="Nolan M."/>
            <person name="Ohm R."/>
            <person name="Pangilinan J."/>
            <person name="Park H.-J."/>
            <person name="Ramirez L."/>
            <person name="Alfaro M."/>
            <person name="Sun H."/>
            <person name="Tritt A."/>
            <person name="Yoshinaga Y."/>
            <person name="Zwiers L.-H."/>
            <person name="Turgeon B."/>
            <person name="Goodwin S."/>
            <person name="Spatafora J."/>
            <person name="Crous P."/>
            <person name="Grigoriev I."/>
        </authorList>
    </citation>
    <scope>NUCLEOTIDE SEQUENCE</scope>
    <source>
        <strain evidence="3">CBS 119687</strain>
    </source>
</reference>
<gene>
    <name evidence="3" type="ORF">P153DRAFT_38788</name>
</gene>
<keyword evidence="4" id="KW-1185">Reference proteome</keyword>
<protein>
    <recommendedName>
        <fullName evidence="5">Secreted protein</fullName>
    </recommendedName>
</protein>
<proteinExistence type="predicted"/>
<dbReference type="Proteomes" id="UP000799771">
    <property type="component" value="Unassembled WGS sequence"/>
</dbReference>
<name>A0A6A6AC59_9PLEO</name>
<dbReference type="EMBL" id="ML977508">
    <property type="protein sequence ID" value="KAF2128488.1"/>
    <property type="molecule type" value="Genomic_DNA"/>
</dbReference>
<evidence type="ECO:0000256" key="2">
    <source>
        <dbReference type="SAM" id="SignalP"/>
    </source>
</evidence>
<keyword evidence="1" id="KW-0812">Transmembrane</keyword>
<evidence type="ECO:0000313" key="4">
    <source>
        <dbReference type="Proteomes" id="UP000799771"/>
    </source>
</evidence>
<keyword evidence="1" id="KW-1133">Transmembrane helix</keyword>
<keyword evidence="2" id="KW-0732">Signal</keyword>
<organism evidence="3 4">
    <name type="scientific">Dothidotthia symphoricarpi CBS 119687</name>
    <dbReference type="NCBI Taxonomy" id="1392245"/>
    <lineage>
        <taxon>Eukaryota</taxon>
        <taxon>Fungi</taxon>
        <taxon>Dikarya</taxon>
        <taxon>Ascomycota</taxon>
        <taxon>Pezizomycotina</taxon>
        <taxon>Dothideomycetes</taxon>
        <taxon>Pleosporomycetidae</taxon>
        <taxon>Pleosporales</taxon>
        <taxon>Dothidotthiaceae</taxon>
        <taxon>Dothidotthia</taxon>
    </lineage>
</organism>